<dbReference type="RefSeq" id="WP_037616421.1">
    <property type="nucleotide sequence ID" value="NZ_JPEN01000062.1"/>
</dbReference>
<dbReference type="eggNOG" id="COG4690">
    <property type="taxonomic scope" value="Bacteria"/>
</dbReference>
<evidence type="ECO:0000256" key="6">
    <source>
        <dbReference type="ARBA" id="ARBA00022997"/>
    </source>
</evidence>
<keyword evidence="8" id="KW-0812">Transmembrane</keyword>
<evidence type="ECO:0000256" key="5">
    <source>
        <dbReference type="ARBA" id="ARBA00022801"/>
    </source>
</evidence>
<protein>
    <recommendedName>
        <fullName evidence="3">membrane dipeptidase</fullName>
        <ecNumber evidence="3">3.4.13.19</ecNumber>
    </recommendedName>
</protein>
<keyword evidence="4" id="KW-0645">Protease</keyword>
<dbReference type="AlphaFoldDB" id="A0A0A0DHE9"/>
<evidence type="ECO:0000313" key="9">
    <source>
        <dbReference type="EMBL" id="KGM37283.1"/>
    </source>
</evidence>
<feature type="region of interest" description="Disordered" evidence="7">
    <location>
        <begin position="484"/>
        <end position="529"/>
    </location>
</feature>
<comment type="similarity">
    <text evidence="2">Belongs to the peptidase C69 family.</text>
</comment>
<organism evidence="9 10">
    <name type="scientific">Streptococcus sinensis</name>
    <dbReference type="NCBI Taxonomy" id="176090"/>
    <lineage>
        <taxon>Bacteria</taxon>
        <taxon>Bacillati</taxon>
        <taxon>Bacillota</taxon>
        <taxon>Bacilli</taxon>
        <taxon>Lactobacillales</taxon>
        <taxon>Streptococcaceae</taxon>
        <taxon>Streptococcus</taxon>
    </lineage>
</organism>
<keyword evidence="10" id="KW-1185">Reference proteome</keyword>
<dbReference type="GO" id="GO:0016805">
    <property type="term" value="F:dipeptidase activity"/>
    <property type="evidence" value="ECO:0007669"/>
    <property type="project" value="UniProtKB-KW"/>
</dbReference>
<name>A0A0A0DHE9_9STRE</name>
<comment type="caution">
    <text evidence="9">The sequence shown here is derived from an EMBL/GenBank/DDBJ whole genome shotgun (WGS) entry which is preliminary data.</text>
</comment>
<comment type="catalytic activity">
    <reaction evidence="1">
        <text>an L-aminoacyl-L-amino acid + H2O = 2 an L-alpha-amino acid</text>
        <dbReference type="Rhea" id="RHEA:48940"/>
        <dbReference type="ChEBI" id="CHEBI:15377"/>
        <dbReference type="ChEBI" id="CHEBI:59869"/>
        <dbReference type="ChEBI" id="CHEBI:77460"/>
        <dbReference type="EC" id="3.4.13.19"/>
    </reaction>
</comment>
<dbReference type="Gene3D" id="3.60.60.10">
    <property type="entry name" value="Penicillin V Acylase, Chain A"/>
    <property type="match status" value="1"/>
</dbReference>
<keyword evidence="6" id="KW-0224">Dipeptidase</keyword>
<keyword evidence="8" id="KW-0472">Membrane</keyword>
<dbReference type="InterPro" id="IPR005322">
    <property type="entry name" value="Peptidase_C69"/>
</dbReference>
<dbReference type="InterPro" id="IPR047804">
    <property type="entry name" value="C69_dipept_A-like"/>
</dbReference>
<evidence type="ECO:0000256" key="1">
    <source>
        <dbReference type="ARBA" id="ARBA00001670"/>
    </source>
</evidence>
<dbReference type="EC" id="3.4.13.19" evidence="3"/>
<evidence type="ECO:0000313" key="10">
    <source>
        <dbReference type="Proteomes" id="UP000030019"/>
    </source>
</evidence>
<evidence type="ECO:0000256" key="3">
    <source>
        <dbReference type="ARBA" id="ARBA00013110"/>
    </source>
</evidence>
<dbReference type="GO" id="GO:0070004">
    <property type="term" value="F:cysteine-type exopeptidase activity"/>
    <property type="evidence" value="ECO:0007669"/>
    <property type="project" value="InterPro"/>
</dbReference>
<dbReference type="NCBIfam" id="TIGR01167">
    <property type="entry name" value="LPXTG_anchor"/>
    <property type="match status" value="1"/>
</dbReference>
<dbReference type="Proteomes" id="UP000030019">
    <property type="component" value="Unassembled WGS sequence"/>
</dbReference>
<dbReference type="NCBIfam" id="NF033678">
    <property type="entry name" value="C69_fam_dipept"/>
    <property type="match status" value="1"/>
</dbReference>
<proteinExistence type="inferred from homology"/>
<dbReference type="PATRIC" id="fig|176090.4.peg.992"/>
<evidence type="ECO:0000256" key="4">
    <source>
        <dbReference type="ARBA" id="ARBA00022670"/>
    </source>
</evidence>
<dbReference type="Pfam" id="PF03577">
    <property type="entry name" value="Peptidase_C69"/>
    <property type="match status" value="1"/>
</dbReference>
<reference evidence="9 10" key="1">
    <citation type="submission" date="2014-06" db="EMBL/GenBank/DDBJ databases">
        <authorList>
            <person name="Teng J.L."/>
            <person name="Huang Y."/>
            <person name="Tse H."/>
            <person name="Lau S.K."/>
            <person name="Woo P.C."/>
        </authorList>
    </citation>
    <scope>NUCLEOTIDE SEQUENCE [LARGE SCALE GENOMIC DNA]</scope>
    <source>
        <strain evidence="9 10">HKU4</strain>
    </source>
</reference>
<dbReference type="EMBL" id="JPEN01000062">
    <property type="protein sequence ID" value="KGM37283.1"/>
    <property type="molecule type" value="Genomic_DNA"/>
</dbReference>
<feature type="transmembrane region" description="Helical" evidence="8">
    <location>
        <begin position="660"/>
        <end position="678"/>
    </location>
</feature>
<dbReference type="MEROPS" id="C69.002"/>
<feature type="compositionally biased region" description="Low complexity" evidence="7">
    <location>
        <begin position="492"/>
        <end position="522"/>
    </location>
</feature>
<dbReference type="PANTHER" id="PTHR12994">
    <property type="entry name" value="SECERNIN"/>
    <property type="match status" value="1"/>
</dbReference>
<sequence>MKKVLFRSLLALLTIFLLPFQIVEACTGFIVGKNLTTDGSTLYGRTEDLEPNHNKVFLVHERKTNAAGEKLVDQVNGFEWTLPAESYKYTSVSDVTPADGIYDEVGFNEYGVSISATVSAKANKAIQKVDPYVEKGLAESILTTVVLPHVKTAREGVELMGKIVTEQGAAEGNIITIADKTGVWYMEILSGHQYVAIKFPDDKYAVFPNTFFLGSVDFADTENVIASEGVEEVAKKADSYKEIDGKFHISQSYNPPMAEADRSRAWAGITSLDPDAPISYNDAYFDLMHSTNKKISVADVMKMQRNRFEGTQFKPLDQMELDGKGIPQRGSVDPVYKYPLGNPNVMEAHVFQLKDNMPASMGGGTMWLAVGSPRFSPYLPYNGNITDTYGAYKVNTTSYSPDSWYWVASHIYDMAAKHQELFGTSIQDKWKALEAKMIEEQAGLDLANAGLEDSSAQVTAESIARAEAVFKEMKALEAEMEAKIKEAETKPSDSSSSSSSSSTETSTSSSSSSTSSTSSSSSQPSTDQQVIDSLVDDATGISLKNADLVKAGLKLSVTKVNTDDQNADTYDIKLTDPQVQPVHQVSPTLVTMPIRKGATVEGVYALKDGKPAEKFEFTVNENGTVHFTTSHFSSYQIQYKKPSPDVKKTSKFLPSTGEQVTFLGIIGVILLGVIIYVLKKSKKK</sequence>
<evidence type="ECO:0000256" key="8">
    <source>
        <dbReference type="SAM" id="Phobius"/>
    </source>
</evidence>
<evidence type="ECO:0000256" key="7">
    <source>
        <dbReference type="SAM" id="MobiDB-lite"/>
    </source>
</evidence>
<accession>A0A0A0DHE9</accession>
<keyword evidence="8" id="KW-1133">Transmembrane helix</keyword>
<dbReference type="GO" id="GO:0006508">
    <property type="term" value="P:proteolysis"/>
    <property type="evidence" value="ECO:0007669"/>
    <property type="project" value="UniProtKB-KW"/>
</dbReference>
<gene>
    <name evidence="9" type="ORF">SSIN_1023</name>
</gene>
<evidence type="ECO:0000256" key="2">
    <source>
        <dbReference type="ARBA" id="ARBA00007225"/>
    </source>
</evidence>
<dbReference type="PANTHER" id="PTHR12994:SF17">
    <property type="entry name" value="LD30995P"/>
    <property type="match status" value="1"/>
</dbReference>
<keyword evidence="5 9" id="KW-0378">Hydrolase</keyword>